<feature type="region of interest" description="Disordered" evidence="1">
    <location>
        <begin position="39"/>
        <end position="62"/>
    </location>
</feature>
<dbReference type="AlphaFoldDB" id="A0A0R3U6E8"/>
<dbReference type="EMBL" id="UXSR01000373">
    <property type="protein sequence ID" value="VDD76343.1"/>
    <property type="molecule type" value="Genomic_DNA"/>
</dbReference>
<evidence type="ECO:0000313" key="5">
    <source>
        <dbReference type="WBParaSite" id="MCOS_0000234501-mRNA-1"/>
    </source>
</evidence>
<evidence type="ECO:0000313" key="4">
    <source>
        <dbReference type="Proteomes" id="UP000267029"/>
    </source>
</evidence>
<protein>
    <submittedName>
        <fullName evidence="5">Pecanex-like protein</fullName>
    </submittedName>
</protein>
<evidence type="ECO:0000256" key="2">
    <source>
        <dbReference type="SAM" id="Phobius"/>
    </source>
</evidence>
<evidence type="ECO:0000313" key="3">
    <source>
        <dbReference type="EMBL" id="VDD76343.1"/>
    </source>
</evidence>
<feature type="compositionally biased region" description="Polar residues" evidence="1">
    <location>
        <begin position="7"/>
        <end position="20"/>
    </location>
</feature>
<reference evidence="3 4" key="2">
    <citation type="submission" date="2018-10" db="EMBL/GenBank/DDBJ databases">
        <authorList>
            <consortium name="Pathogen Informatics"/>
        </authorList>
    </citation>
    <scope>NUCLEOTIDE SEQUENCE [LARGE SCALE GENOMIC DNA]</scope>
</reference>
<keyword evidence="2" id="KW-1133">Transmembrane helix</keyword>
<organism evidence="5">
    <name type="scientific">Mesocestoides corti</name>
    <name type="common">Flatworm</name>
    <dbReference type="NCBI Taxonomy" id="53468"/>
    <lineage>
        <taxon>Eukaryota</taxon>
        <taxon>Metazoa</taxon>
        <taxon>Spiralia</taxon>
        <taxon>Lophotrochozoa</taxon>
        <taxon>Platyhelminthes</taxon>
        <taxon>Cestoda</taxon>
        <taxon>Eucestoda</taxon>
        <taxon>Cyclophyllidea</taxon>
        <taxon>Mesocestoididae</taxon>
        <taxon>Mesocestoides</taxon>
    </lineage>
</organism>
<reference evidence="5" key="1">
    <citation type="submission" date="2017-02" db="UniProtKB">
        <authorList>
            <consortium name="WormBaseParasite"/>
        </authorList>
    </citation>
    <scope>IDENTIFICATION</scope>
</reference>
<keyword evidence="2" id="KW-0472">Membrane</keyword>
<proteinExistence type="predicted"/>
<sequence>MARRHTSTANTRYNAQPTPRESQRELPGDMGIFVCLMPQRRDPRTPPARHASTESQPPPLRDLLQRRVFPALIANATQQARPICALAHRLTEQQPQESTETSTDDSNQATSITNCLLVAILIVTSGYYAWSFLKDFVSIVCITFVLFALFSPA</sequence>
<dbReference type="Proteomes" id="UP000267029">
    <property type="component" value="Unassembled WGS sequence"/>
</dbReference>
<keyword evidence="2" id="KW-0812">Transmembrane</keyword>
<feature type="transmembrane region" description="Helical" evidence="2">
    <location>
        <begin position="136"/>
        <end position="152"/>
    </location>
</feature>
<accession>A0A0R3U6E8</accession>
<feature type="region of interest" description="Disordered" evidence="1">
    <location>
        <begin position="1"/>
        <end position="27"/>
    </location>
</feature>
<dbReference type="WBParaSite" id="MCOS_0000234501-mRNA-1">
    <property type="protein sequence ID" value="MCOS_0000234501-mRNA-1"/>
    <property type="gene ID" value="MCOS_0000234501"/>
</dbReference>
<name>A0A0R3U6E8_MESCO</name>
<evidence type="ECO:0000256" key="1">
    <source>
        <dbReference type="SAM" id="MobiDB-lite"/>
    </source>
</evidence>
<gene>
    <name evidence="3" type="ORF">MCOS_LOCUS2346</name>
</gene>
<keyword evidence="4" id="KW-1185">Reference proteome</keyword>